<feature type="compositionally biased region" description="Low complexity" evidence="5">
    <location>
        <begin position="438"/>
        <end position="452"/>
    </location>
</feature>
<dbReference type="InterPro" id="IPR002110">
    <property type="entry name" value="Ankyrin_rpt"/>
</dbReference>
<sequence>MYEDPKKTINNLLKALQSENPNPKDQKNKTQINKKMIDPNLRSKSFTILHFLCKKNPNLKSMEKLYEGKALFDDSKNITPLQVLCQFYDDVDCLNYLLQKGVNIHHKSKQTALHIACLKPQKVESIKILIQKGAEINPRDYYSNTPLHYLCQDSSTDAKTFELFLKNGANYDLQNGETALDLAFGFKQRIFLEIISQIEIKKNFHKMKRENIELNNTKEKLLKRDNHYQRVLNKIELDVANIENKININNETLQTEICKKHNKHYINIEKKNQELQQTKINKKGIDSHINHLKQEIFRLEKAKKKLNEYSSKRSFAIQYYQNRAKDSRKIFKKLKKDYENPQSSSDSINPDPNDSYTFMTESLDDPSNSSLKQTNQSSSGESSSNNEDDSSELSESSESSESSELSELSELSKSSKSSKSSELSELSESSEESEESVTSESVTSESVSSESSAFNNRKKRKKNSTGSSNKINNKTFILDDQFTF</sequence>
<keyword evidence="4" id="KW-0175">Coiled coil</keyword>
<dbReference type="InterPro" id="IPR051165">
    <property type="entry name" value="Multifunctional_ANK_Repeat"/>
</dbReference>
<feature type="compositionally biased region" description="Low complexity" evidence="5">
    <location>
        <begin position="393"/>
        <end position="427"/>
    </location>
</feature>
<evidence type="ECO:0000256" key="4">
    <source>
        <dbReference type="SAM" id="Coils"/>
    </source>
</evidence>
<organism evidence="6 7">
    <name type="scientific">Anaeramoeba flamelloides</name>
    <dbReference type="NCBI Taxonomy" id="1746091"/>
    <lineage>
        <taxon>Eukaryota</taxon>
        <taxon>Metamonada</taxon>
        <taxon>Anaeramoebidae</taxon>
        <taxon>Anaeramoeba</taxon>
    </lineage>
</organism>
<dbReference type="EMBL" id="JAOAOG010000320">
    <property type="protein sequence ID" value="KAJ6229486.1"/>
    <property type="molecule type" value="Genomic_DNA"/>
</dbReference>
<dbReference type="SMART" id="SM00248">
    <property type="entry name" value="ANK"/>
    <property type="match status" value="5"/>
</dbReference>
<evidence type="ECO:0000256" key="1">
    <source>
        <dbReference type="ARBA" id="ARBA00022737"/>
    </source>
</evidence>
<dbReference type="Gene3D" id="1.25.40.20">
    <property type="entry name" value="Ankyrin repeat-containing domain"/>
    <property type="match status" value="1"/>
</dbReference>
<evidence type="ECO:0000313" key="7">
    <source>
        <dbReference type="Proteomes" id="UP001150062"/>
    </source>
</evidence>
<protein>
    <submittedName>
        <fullName evidence="6">Ankyrin repeat-containing protein</fullName>
    </submittedName>
</protein>
<feature type="compositionally biased region" description="Acidic residues" evidence="5">
    <location>
        <begin position="428"/>
        <end position="437"/>
    </location>
</feature>
<feature type="compositionally biased region" description="Polar residues" evidence="5">
    <location>
        <begin position="356"/>
        <end position="376"/>
    </location>
</feature>
<feature type="coiled-coil region" evidence="4">
    <location>
        <begin position="204"/>
        <end position="312"/>
    </location>
</feature>
<proteinExistence type="predicted"/>
<dbReference type="PROSITE" id="PS50297">
    <property type="entry name" value="ANK_REP_REGION"/>
    <property type="match status" value="1"/>
</dbReference>
<accession>A0ABQ8XAJ8</accession>
<evidence type="ECO:0000256" key="5">
    <source>
        <dbReference type="SAM" id="MobiDB-lite"/>
    </source>
</evidence>
<dbReference type="Pfam" id="PF12796">
    <property type="entry name" value="Ank_2"/>
    <property type="match status" value="1"/>
</dbReference>
<feature type="compositionally biased region" description="Low complexity" evidence="5">
    <location>
        <begin position="340"/>
        <end position="355"/>
    </location>
</feature>
<dbReference type="Proteomes" id="UP001150062">
    <property type="component" value="Unassembled WGS sequence"/>
</dbReference>
<dbReference type="InterPro" id="IPR036770">
    <property type="entry name" value="Ankyrin_rpt-contain_sf"/>
</dbReference>
<keyword evidence="2 3" id="KW-0040">ANK repeat</keyword>
<dbReference type="SUPFAM" id="SSF48403">
    <property type="entry name" value="Ankyrin repeat"/>
    <property type="match status" value="1"/>
</dbReference>
<feature type="compositionally biased region" description="Polar residues" evidence="5">
    <location>
        <begin position="464"/>
        <end position="473"/>
    </location>
</feature>
<keyword evidence="1" id="KW-0677">Repeat</keyword>
<evidence type="ECO:0000256" key="3">
    <source>
        <dbReference type="PROSITE-ProRule" id="PRU00023"/>
    </source>
</evidence>
<comment type="caution">
    <text evidence="6">The sequence shown here is derived from an EMBL/GenBank/DDBJ whole genome shotgun (WGS) entry which is preliminary data.</text>
</comment>
<dbReference type="PROSITE" id="PS50088">
    <property type="entry name" value="ANK_REPEAT"/>
    <property type="match status" value="2"/>
</dbReference>
<feature type="repeat" description="ANK" evidence="3">
    <location>
        <begin position="108"/>
        <end position="141"/>
    </location>
</feature>
<evidence type="ECO:0000256" key="2">
    <source>
        <dbReference type="ARBA" id="ARBA00023043"/>
    </source>
</evidence>
<feature type="repeat" description="ANK" evidence="3">
    <location>
        <begin position="142"/>
        <end position="176"/>
    </location>
</feature>
<dbReference type="PANTHER" id="PTHR24123">
    <property type="entry name" value="ANKYRIN REPEAT-CONTAINING"/>
    <property type="match status" value="1"/>
</dbReference>
<name>A0ABQ8XAJ8_9EUKA</name>
<gene>
    <name evidence="6" type="ORF">M0813_07714</name>
</gene>
<reference evidence="6" key="1">
    <citation type="submission" date="2022-08" db="EMBL/GenBank/DDBJ databases">
        <title>Novel sulfate-reducing endosymbionts in the free-living metamonad Anaeramoeba.</title>
        <authorList>
            <person name="Jerlstrom-Hultqvist J."/>
            <person name="Cepicka I."/>
            <person name="Gallot-Lavallee L."/>
            <person name="Salas-Leiva D."/>
            <person name="Curtis B.A."/>
            <person name="Zahonova K."/>
            <person name="Pipaliya S."/>
            <person name="Dacks J."/>
            <person name="Roger A.J."/>
        </authorList>
    </citation>
    <scope>NUCLEOTIDE SEQUENCE</scope>
    <source>
        <strain evidence="6">Schooner1</strain>
    </source>
</reference>
<feature type="region of interest" description="Disordered" evidence="5">
    <location>
        <begin position="336"/>
        <end position="473"/>
    </location>
</feature>
<keyword evidence="7" id="KW-1185">Reference proteome</keyword>
<evidence type="ECO:0000313" key="6">
    <source>
        <dbReference type="EMBL" id="KAJ6229486.1"/>
    </source>
</evidence>